<dbReference type="EMBL" id="JADIKG010000013">
    <property type="protein sequence ID" value="MFK2875044.1"/>
    <property type="molecule type" value="Genomic_DNA"/>
</dbReference>
<dbReference type="RefSeq" id="WP_284395978.1">
    <property type="nucleotide sequence ID" value="NZ_BSNQ01000003.1"/>
</dbReference>
<protein>
    <recommendedName>
        <fullName evidence="3">Helix-turn-helix domain-containing protein</fullName>
    </recommendedName>
</protein>
<keyword evidence="2" id="KW-1185">Reference proteome</keyword>
<reference evidence="1 2" key="1">
    <citation type="submission" date="2020-10" db="EMBL/GenBank/DDBJ databases">
        <title>Phylogeny of dyella-like bacteria.</title>
        <authorList>
            <person name="Fu J."/>
        </authorList>
    </citation>
    <scope>NUCLEOTIDE SEQUENCE [LARGE SCALE GENOMIC DNA]</scope>
    <source>
        <strain evidence="1 2">DHOB07</strain>
    </source>
</reference>
<sequence length="276" mass="31121">MREYGQVQSAFWQSPDAQSWTDSAKLLALYLLTGPHANGLGCYRLPDGYIMADLGWDAETVSEGFAELSRNGFAYRFEGVVFTPNFLRWNRIANGNIAKARFAEFESLPKGEAKVRVARTMLEFSTQWSIEDRTVLETVSQTVSERYANQNPTLPNPTQKEPTLAQPAARRVENPPAEFEQFWSIYPKHQGKQAAVKAFVKLAPDHDLLGVMLAAVNRQRQSEQWQRDGGQFVPHAATWLNGRRWEDEIRLAPHQGHDASRGVSGADSSDMLRRAI</sequence>
<proteinExistence type="predicted"/>
<comment type="caution">
    <text evidence="1">The sequence shown here is derived from an EMBL/GenBank/DDBJ whole genome shotgun (WGS) entry which is preliminary data.</text>
</comment>
<accession>A0ABW8J0B6</accession>
<evidence type="ECO:0000313" key="1">
    <source>
        <dbReference type="EMBL" id="MFK2875044.1"/>
    </source>
</evidence>
<name>A0ABW8J0B6_9GAMM</name>
<evidence type="ECO:0000313" key="2">
    <source>
        <dbReference type="Proteomes" id="UP001620405"/>
    </source>
</evidence>
<evidence type="ECO:0008006" key="3">
    <source>
        <dbReference type="Google" id="ProtNLM"/>
    </source>
</evidence>
<organism evidence="1 2">
    <name type="scientific">Dyella lipolytica</name>
    <dbReference type="NCBI Taxonomy" id="1867835"/>
    <lineage>
        <taxon>Bacteria</taxon>
        <taxon>Pseudomonadati</taxon>
        <taxon>Pseudomonadota</taxon>
        <taxon>Gammaproteobacteria</taxon>
        <taxon>Lysobacterales</taxon>
        <taxon>Rhodanobacteraceae</taxon>
        <taxon>Dyella</taxon>
    </lineage>
</organism>
<dbReference type="Proteomes" id="UP001620405">
    <property type="component" value="Unassembled WGS sequence"/>
</dbReference>
<gene>
    <name evidence="1" type="ORF">ISP13_15995</name>
</gene>